<name>M1YQB4_9FIRM</name>
<dbReference type="PROSITE" id="PS00912">
    <property type="entry name" value="DHODEHASE_2"/>
    <property type="match status" value="1"/>
</dbReference>
<dbReference type="SUPFAM" id="SSF51395">
    <property type="entry name" value="FMN-linked oxidoreductases"/>
    <property type="match status" value="1"/>
</dbReference>
<feature type="active site" description="Nucleophile" evidence="9">
    <location>
        <position position="129"/>
    </location>
</feature>
<feature type="binding site" evidence="9">
    <location>
        <begin position="191"/>
        <end position="192"/>
    </location>
    <ligand>
        <name>substrate</name>
    </ligand>
</feature>
<feature type="binding site" evidence="9">
    <location>
        <begin position="242"/>
        <end position="243"/>
    </location>
    <ligand>
        <name>FMN</name>
        <dbReference type="ChEBI" id="CHEBI:58210"/>
    </ligand>
</feature>
<dbReference type="GO" id="GO:0005737">
    <property type="term" value="C:cytoplasm"/>
    <property type="evidence" value="ECO:0007669"/>
    <property type="project" value="UniProtKB-SubCell"/>
</dbReference>
<comment type="cofactor">
    <cofactor evidence="9">
        <name>FMN</name>
        <dbReference type="ChEBI" id="CHEBI:58210"/>
    </cofactor>
    <text evidence="9">Binds 1 FMN per subunit.</text>
</comment>
<feature type="binding site" evidence="9">
    <location>
        <begin position="45"/>
        <end position="46"/>
    </location>
    <ligand>
        <name>FMN</name>
        <dbReference type="ChEBI" id="CHEBI:58210"/>
    </ligand>
</feature>
<evidence type="ECO:0000256" key="3">
    <source>
        <dbReference type="ARBA" id="ARBA00008008"/>
    </source>
</evidence>
<comment type="subcellular location">
    <subcellularLocation>
        <location evidence="1 9">Cytoplasm</location>
    </subcellularLocation>
</comment>
<protein>
    <recommendedName>
        <fullName evidence="9">Dihydroorotate dehydrogenase</fullName>
        <shortName evidence="9">DHOD</shortName>
        <shortName evidence="9">DHODase</shortName>
        <shortName evidence="9">DHOdehase</shortName>
        <ecNumber evidence="9">1.3.-.-</ecNumber>
    </recommendedName>
</protein>
<feature type="binding site" evidence="9">
    <location>
        <position position="190"/>
    </location>
    <ligand>
        <name>FMN</name>
        <dbReference type="ChEBI" id="CHEBI:58210"/>
    </ligand>
</feature>
<feature type="binding site" evidence="9">
    <location>
        <position position="99"/>
    </location>
    <ligand>
        <name>FMN</name>
        <dbReference type="ChEBI" id="CHEBI:58210"/>
    </ligand>
</feature>
<feature type="domain" description="Dihydroorotate dehydrogenase catalytic" evidence="10">
    <location>
        <begin position="5"/>
        <end position="285"/>
    </location>
</feature>
<dbReference type="EC" id="1.3.-.-" evidence="9"/>
<keyword evidence="5 9" id="KW-0285">Flavoprotein</keyword>
<dbReference type="InterPro" id="IPR033888">
    <property type="entry name" value="DHOD_1B"/>
</dbReference>
<dbReference type="OrthoDB" id="9794954at2"/>
<feature type="binding site" evidence="9">
    <location>
        <begin position="69"/>
        <end position="73"/>
    </location>
    <ligand>
        <name>substrate</name>
    </ligand>
</feature>
<dbReference type="UniPathway" id="UPA00070"/>
<dbReference type="InterPro" id="IPR005720">
    <property type="entry name" value="Dihydroorotate_DH_cat"/>
</dbReference>
<accession>M1YQB4</accession>
<dbReference type="NCBIfam" id="NF005574">
    <property type="entry name" value="PRK07259.1"/>
    <property type="match status" value="1"/>
</dbReference>
<dbReference type="Proteomes" id="UP000245423">
    <property type="component" value="Chromosome 1"/>
</dbReference>
<evidence type="ECO:0000256" key="5">
    <source>
        <dbReference type="ARBA" id="ARBA00022630"/>
    </source>
</evidence>
<feature type="binding site" evidence="9">
    <location>
        <position position="216"/>
    </location>
    <ligand>
        <name>FMN</name>
        <dbReference type="ChEBI" id="CHEBI:58210"/>
    </ligand>
</feature>
<gene>
    <name evidence="9 11" type="primary">pyrD</name>
    <name evidence="11" type="ORF">CUESP1_2512</name>
</gene>
<keyword evidence="7 9" id="KW-0665">Pyrimidine biosynthesis</keyword>
<dbReference type="CDD" id="cd04740">
    <property type="entry name" value="DHOD_1B_like"/>
    <property type="match status" value="1"/>
</dbReference>
<dbReference type="FunFam" id="3.20.20.70:FF:000027">
    <property type="entry name" value="Dihydropyrimidine dehydrogenase [NADP(+)]"/>
    <property type="match status" value="1"/>
</dbReference>
<dbReference type="InterPro" id="IPR012135">
    <property type="entry name" value="Dihydroorotate_DH_1_2"/>
</dbReference>
<feature type="binding site" evidence="9">
    <location>
        <position position="126"/>
    </location>
    <ligand>
        <name>FMN</name>
        <dbReference type="ChEBI" id="CHEBI:58210"/>
    </ligand>
</feature>
<organism evidence="11 12">
    <name type="scientific">[Clostridium] ultunense Esp</name>
    <dbReference type="NCBI Taxonomy" id="1288971"/>
    <lineage>
        <taxon>Bacteria</taxon>
        <taxon>Bacillati</taxon>
        <taxon>Bacillota</taxon>
        <taxon>Tissierellia</taxon>
        <taxon>Tissierellales</taxon>
        <taxon>Tepidimicrobiaceae</taxon>
        <taxon>Schnuerera</taxon>
    </lineage>
</organism>
<dbReference type="AlphaFoldDB" id="M1YQB4"/>
<dbReference type="InterPro" id="IPR024920">
    <property type="entry name" value="Dihydroorotate_DH_1"/>
</dbReference>
<dbReference type="Gene3D" id="3.20.20.70">
    <property type="entry name" value="Aldolase class I"/>
    <property type="match status" value="1"/>
</dbReference>
<dbReference type="InterPro" id="IPR050074">
    <property type="entry name" value="DHO_dehydrogenase"/>
</dbReference>
<evidence type="ECO:0000259" key="10">
    <source>
        <dbReference type="Pfam" id="PF01180"/>
    </source>
</evidence>
<dbReference type="InterPro" id="IPR001295">
    <property type="entry name" value="Dihydroorotate_DH_CS"/>
</dbReference>
<dbReference type="Pfam" id="PF01180">
    <property type="entry name" value="DHO_dh"/>
    <property type="match status" value="1"/>
</dbReference>
<evidence type="ECO:0000313" key="11">
    <source>
        <dbReference type="EMBL" id="SHD77858.1"/>
    </source>
</evidence>
<dbReference type="GO" id="GO:0004152">
    <property type="term" value="F:dihydroorotate dehydrogenase activity"/>
    <property type="evidence" value="ECO:0007669"/>
    <property type="project" value="UniProtKB-UniRule"/>
</dbReference>
<dbReference type="GO" id="GO:0044205">
    <property type="term" value="P:'de novo' UMP biosynthetic process"/>
    <property type="evidence" value="ECO:0007669"/>
    <property type="project" value="UniProtKB-UniRule"/>
</dbReference>
<feature type="binding site" evidence="9">
    <location>
        <begin position="264"/>
        <end position="265"/>
    </location>
    <ligand>
        <name>FMN</name>
        <dbReference type="ChEBI" id="CHEBI:58210"/>
    </ligand>
</feature>
<evidence type="ECO:0000256" key="2">
    <source>
        <dbReference type="ARBA" id="ARBA00004725"/>
    </source>
</evidence>
<evidence type="ECO:0000256" key="9">
    <source>
        <dbReference type="HAMAP-Rule" id="MF_00224"/>
    </source>
</evidence>
<keyword evidence="6 9" id="KW-0288">FMN</keyword>
<keyword evidence="4 9" id="KW-0963">Cytoplasm</keyword>
<evidence type="ECO:0000256" key="8">
    <source>
        <dbReference type="ARBA" id="ARBA00023002"/>
    </source>
</evidence>
<feature type="binding site" evidence="9">
    <location>
        <position position="45"/>
    </location>
    <ligand>
        <name>substrate</name>
    </ligand>
</feature>
<proteinExistence type="inferred from homology"/>
<keyword evidence="8 9" id="KW-0560">Oxidoreductase</keyword>
<evidence type="ECO:0000256" key="6">
    <source>
        <dbReference type="ARBA" id="ARBA00022643"/>
    </source>
</evidence>
<evidence type="ECO:0000313" key="12">
    <source>
        <dbReference type="Proteomes" id="UP000245423"/>
    </source>
</evidence>
<dbReference type="HAMAP" id="MF_00224">
    <property type="entry name" value="DHO_dh_type1"/>
    <property type="match status" value="1"/>
</dbReference>
<sequence>MIDTKVKICGVEFKNPVIAASGTFGFGKEYAEYFPLSKLGGISSKGLTFHKKEGNSGIRIYETTGGLLNSIGLQNPGIDEFIKEELPFMERQDTVILANVGGNTLDEYIKTIEKLNGTNIDMVELNISCPNVKEGGMAFGIKSETAFKVVGEVRKVCKKPLVVKLSPNAENIVHMAESCVKAGADALSLVNTFSGMAIDIKTRKPVFDNIIAGLSGPCIKPIALRMVYEVAKAVNVPILGIGGIIDYEDVLEFIMAGAWAVQVGSGNFIKPTITLDIINGIEQFMINEGIKSLEEIRGII</sequence>
<comment type="similarity">
    <text evidence="3 9">Belongs to the dihydroorotate dehydrogenase family. Type 1 subfamily.</text>
</comment>
<dbReference type="GO" id="GO:0006207">
    <property type="term" value="P:'de novo' pyrimidine nucleobase biosynthetic process"/>
    <property type="evidence" value="ECO:0007669"/>
    <property type="project" value="InterPro"/>
</dbReference>
<dbReference type="PANTHER" id="PTHR48109">
    <property type="entry name" value="DIHYDROOROTATE DEHYDROGENASE (QUINONE), MITOCHONDRIAL-RELATED"/>
    <property type="match status" value="1"/>
</dbReference>
<dbReference type="NCBIfam" id="TIGR01037">
    <property type="entry name" value="pyrD_sub1_fam"/>
    <property type="match status" value="1"/>
</dbReference>
<dbReference type="InterPro" id="IPR013785">
    <property type="entry name" value="Aldolase_TIM"/>
</dbReference>
<dbReference type="PANTHER" id="PTHR48109:SF1">
    <property type="entry name" value="DIHYDROOROTATE DEHYDROGENASE (FUMARATE)"/>
    <property type="match status" value="1"/>
</dbReference>
<feature type="binding site" evidence="9">
    <location>
        <position position="21"/>
    </location>
    <ligand>
        <name>FMN</name>
        <dbReference type="ChEBI" id="CHEBI:58210"/>
    </ligand>
</feature>
<comment type="pathway">
    <text evidence="2 9">Pyrimidine metabolism; UMP biosynthesis via de novo pathway.</text>
</comment>
<dbReference type="EMBL" id="LT669839">
    <property type="protein sequence ID" value="SHD77858.1"/>
    <property type="molecule type" value="Genomic_DNA"/>
</dbReference>
<comment type="catalytic activity">
    <reaction evidence="9">
        <text>(S)-dihydroorotate + A = orotate + AH2</text>
        <dbReference type="Rhea" id="RHEA:18073"/>
        <dbReference type="ChEBI" id="CHEBI:13193"/>
        <dbReference type="ChEBI" id="CHEBI:17499"/>
        <dbReference type="ChEBI" id="CHEBI:30839"/>
        <dbReference type="ChEBI" id="CHEBI:30864"/>
    </reaction>
</comment>
<evidence type="ECO:0000256" key="7">
    <source>
        <dbReference type="ARBA" id="ARBA00022975"/>
    </source>
</evidence>
<comment type="function">
    <text evidence="9">Catalyzes the conversion of dihydroorotate to orotate.</text>
</comment>
<evidence type="ECO:0000256" key="1">
    <source>
        <dbReference type="ARBA" id="ARBA00004496"/>
    </source>
</evidence>
<dbReference type="PIRSF" id="PIRSF000164">
    <property type="entry name" value="DHO_oxidase"/>
    <property type="match status" value="1"/>
</dbReference>
<dbReference type="HOGENOM" id="CLU_042042_0_0_9"/>
<evidence type="ECO:0000256" key="4">
    <source>
        <dbReference type="ARBA" id="ARBA00022490"/>
    </source>
</evidence>
<dbReference type="RefSeq" id="WP_005582255.1">
    <property type="nucleotide sequence ID" value="NZ_LT669839.1"/>
</dbReference>
<feature type="binding site" evidence="9">
    <location>
        <position position="164"/>
    </location>
    <ligand>
        <name>FMN</name>
        <dbReference type="ChEBI" id="CHEBI:58210"/>
    </ligand>
</feature>
<dbReference type="InterPro" id="IPR049622">
    <property type="entry name" value="Dihydroorotate_DH_I"/>
</dbReference>
<keyword evidence="12" id="KW-1185">Reference proteome</keyword>
<reference evidence="11 12" key="1">
    <citation type="submission" date="2016-11" db="EMBL/GenBank/DDBJ databases">
        <authorList>
            <person name="Manzoor S."/>
        </authorList>
    </citation>
    <scope>NUCLEOTIDE SEQUENCE [LARGE SCALE GENOMIC DNA]</scope>
    <source>
        <strain evidence="11">Clostridium ultunense strain Esp</strain>
    </source>
</reference>
<feature type="binding site" evidence="9">
    <location>
        <position position="126"/>
    </location>
    <ligand>
        <name>substrate</name>
    </ligand>
</feature>